<dbReference type="Pfam" id="PF13606">
    <property type="entry name" value="Ank_3"/>
    <property type="match status" value="1"/>
</dbReference>
<dbReference type="PANTHER" id="PTHR24126">
    <property type="entry name" value="ANKYRIN REPEAT, PH AND SEC7 DOMAIN CONTAINING PROTEIN SECG-RELATED"/>
    <property type="match status" value="1"/>
</dbReference>
<dbReference type="Pfam" id="PF12796">
    <property type="entry name" value="Ank_2"/>
    <property type="match status" value="4"/>
</dbReference>
<dbReference type="Gene3D" id="1.25.40.20">
    <property type="entry name" value="Ankyrin repeat-containing domain"/>
    <property type="match status" value="4"/>
</dbReference>
<dbReference type="PROSITE" id="PS50297">
    <property type="entry name" value="ANK_REP_REGION"/>
    <property type="match status" value="9"/>
</dbReference>
<feature type="repeat" description="ANK" evidence="3">
    <location>
        <begin position="131"/>
        <end position="163"/>
    </location>
</feature>
<feature type="repeat" description="ANK" evidence="3">
    <location>
        <begin position="98"/>
        <end position="130"/>
    </location>
</feature>
<evidence type="ECO:0008006" key="6">
    <source>
        <dbReference type="Google" id="ProtNLM"/>
    </source>
</evidence>
<organism evidence="4 5">
    <name type="scientific">Bizionia arctica</name>
    <dbReference type="NCBI Taxonomy" id="1495645"/>
    <lineage>
        <taxon>Bacteria</taxon>
        <taxon>Pseudomonadati</taxon>
        <taxon>Bacteroidota</taxon>
        <taxon>Flavobacteriia</taxon>
        <taxon>Flavobacteriales</taxon>
        <taxon>Flavobacteriaceae</taxon>
        <taxon>Bizionia</taxon>
    </lineage>
</organism>
<dbReference type="InterPro" id="IPR036770">
    <property type="entry name" value="Ankyrin_rpt-contain_sf"/>
</dbReference>
<evidence type="ECO:0000256" key="3">
    <source>
        <dbReference type="PROSITE-ProRule" id="PRU00023"/>
    </source>
</evidence>
<evidence type="ECO:0000313" key="4">
    <source>
        <dbReference type="EMBL" id="GGG46716.1"/>
    </source>
</evidence>
<dbReference type="Proteomes" id="UP000625976">
    <property type="component" value="Unassembled WGS sequence"/>
</dbReference>
<comment type="caution">
    <text evidence="4">The sequence shown here is derived from an EMBL/GenBank/DDBJ whole genome shotgun (WGS) entry which is preliminary data.</text>
</comment>
<evidence type="ECO:0000313" key="5">
    <source>
        <dbReference type="Proteomes" id="UP000625976"/>
    </source>
</evidence>
<evidence type="ECO:0000256" key="1">
    <source>
        <dbReference type="ARBA" id="ARBA00022737"/>
    </source>
</evidence>
<dbReference type="PROSITE" id="PS50088">
    <property type="entry name" value="ANK_REPEAT"/>
    <property type="match status" value="9"/>
</dbReference>
<proteinExistence type="predicted"/>
<feature type="repeat" description="ANK" evidence="3">
    <location>
        <begin position="524"/>
        <end position="556"/>
    </location>
</feature>
<protein>
    <recommendedName>
        <fullName evidence="6">Ankyrin repeat domain-containing protein</fullName>
    </recommendedName>
</protein>
<keyword evidence="5" id="KW-1185">Reference proteome</keyword>
<dbReference type="SMART" id="SM00248">
    <property type="entry name" value="ANK"/>
    <property type="match status" value="14"/>
</dbReference>
<reference evidence="4" key="2">
    <citation type="submission" date="2020-09" db="EMBL/GenBank/DDBJ databases">
        <authorList>
            <person name="Sun Q."/>
            <person name="Zhou Y."/>
        </authorList>
    </citation>
    <scope>NUCLEOTIDE SEQUENCE</scope>
    <source>
        <strain evidence="4">CGMCC 1.12751</strain>
    </source>
</reference>
<feature type="repeat" description="ANK" evidence="3">
    <location>
        <begin position="229"/>
        <end position="261"/>
    </location>
</feature>
<dbReference type="InterPro" id="IPR002110">
    <property type="entry name" value="Ankyrin_rpt"/>
</dbReference>
<evidence type="ECO:0000256" key="2">
    <source>
        <dbReference type="ARBA" id="ARBA00023043"/>
    </source>
</evidence>
<feature type="repeat" description="ANK" evidence="3">
    <location>
        <begin position="164"/>
        <end position="192"/>
    </location>
</feature>
<dbReference type="RefSeq" id="WP_188463955.1">
    <property type="nucleotide sequence ID" value="NZ_BMFQ01000002.1"/>
</dbReference>
<gene>
    <name evidence="4" type="ORF">GCM10010976_17710</name>
</gene>
<keyword evidence="1" id="KW-0677">Repeat</keyword>
<feature type="repeat" description="ANK" evidence="3">
    <location>
        <begin position="557"/>
        <end position="589"/>
    </location>
</feature>
<dbReference type="PANTHER" id="PTHR24126:SF14">
    <property type="entry name" value="ANK_REP_REGION DOMAIN-CONTAINING PROTEIN"/>
    <property type="match status" value="1"/>
</dbReference>
<feature type="repeat" description="ANK" evidence="3">
    <location>
        <begin position="354"/>
        <end position="386"/>
    </location>
</feature>
<keyword evidence="2 3" id="KW-0040">ANK repeat</keyword>
<reference evidence="4" key="1">
    <citation type="journal article" date="2014" name="Int. J. Syst. Evol. Microbiol.">
        <title>Complete genome sequence of Corynebacterium casei LMG S-19264T (=DSM 44701T), isolated from a smear-ripened cheese.</title>
        <authorList>
            <consortium name="US DOE Joint Genome Institute (JGI-PGF)"/>
            <person name="Walter F."/>
            <person name="Albersmeier A."/>
            <person name="Kalinowski J."/>
            <person name="Ruckert C."/>
        </authorList>
    </citation>
    <scope>NUCLEOTIDE SEQUENCE</scope>
    <source>
        <strain evidence="4">CGMCC 1.12751</strain>
    </source>
</reference>
<sequence length="612" mass="67675">MMEIKKIIDKGELNNLKEKVNNGFDLTILLEDGSTILHYAANQGQDDIISYLLDHGLDIEAESKEQVRPLQMAVHAERISTVKLLLHRGANIHAQSENSYQVIHTACFYNQPEILQYLITHGADVNAKFDEGGCALNIAVEYGYLQLVELLIANGADVNSIDDTLFTPLYYATRHNQGDLFKLLINHGADTNHLLANGMSLLMYCAKKGSDNCVKPLIESGYNYKQEVNGESPLHVAAIEGYGYVLEMAAKAGIDIDFKDSKGKTMLDYTFEHDNSFATKTLIKLGATLSNQQLISAAKFGHHQSLVAVANKQPDTIFQDGSSLLHLLVDEGENELLEAVLQKSTKTINIQNKKGDTALHMATYAYNQTPIKLLIEAGADPYLLNKVGENVLNTINPDMSCESVLYFKDATKLFFQKSQYNETPIEAVLRKGYFKSLPAFIQIYYEMGDDTIYKNGFTALQMAAALGIGNAMEVLTKSGNLHFINEDGENLLAFAIKLEPYNKEFSYTQRLLDAGLNPNTTNKEGSTLLHICAKGGKSWAIDVLLKNGANADTLDQRGRTALHYAAESGFHNLVPSLLKYGATPSIKDNEGVTPKELVEAYSHEIAEMFSNY</sequence>
<dbReference type="SUPFAM" id="SSF48403">
    <property type="entry name" value="Ankyrin repeat"/>
    <property type="match status" value="2"/>
</dbReference>
<feature type="repeat" description="ANK" evidence="3">
    <location>
        <begin position="65"/>
        <end position="97"/>
    </location>
</feature>
<name>A0A917LNJ7_9FLAO</name>
<accession>A0A917LNJ7</accession>
<feature type="repeat" description="ANK" evidence="3">
    <location>
        <begin position="32"/>
        <end position="64"/>
    </location>
</feature>
<dbReference type="PRINTS" id="PR01415">
    <property type="entry name" value="ANKYRIN"/>
</dbReference>
<dbReference type="EMBL" id="BMFQ01000002">
    <property type="protein sequence ID" value="GGG46716.1"/>
    <property type="molecule type" value="Genomic_DNA"/>
</dbReference>
<dbReference type="AlphaFoldDB" id="A0A917LNJ7"/>